<organism evidence="2 3">
    <name type="scientific">Hebeloma cylindrosporum</name>
    <dbReference type="NCBI Taxonomy" id="76867"/>
    <lineage>
        <taxon>Eukaryota</taxon>
        <taxon>Fungi</taxon>
        <taxon>Dikarya</taxon>
        <taxon>Basidiomycota</taxon>
        <taxon>Agaricomycotina</taxon>
        <taxon>Agaricomycetes</taxon>
        <taxon>Agaricomycetidae</taxon>
        <taxon>Agaricales</taxon>
        <taxon>Agaricineae</taxon>
        <taxon>Hymenogastraceae</taxon>
        <taxon>Hebeloma</taxon>
    </lineage>
</organism>
<dbReference type="STRING" id="686832.A0A0C2YAI1"/>
<name>A0A0C2YAI1_HEBCY</name>
<keyword evidence="1" id="KW-1133">Transmembrane helix</keyword>
<proteinExistence type="predicted"/>
<evidence type="ECO:0000313" key="2">
    <source>
        <dbReference type="EMBL" id="KIM46848.1"/>
    </source>
</evidence>
<feature type="transmembrane region" description="Helical" evidence="1">
    <location>
        <begin position="290"/>
        <end position="310"/>
    </location>
</feature>
<feature type="non-terminal residue" evidence="2">
    <location>
        <position position="1"/>
    </location>
</feature>
<dbReference type="AlphaFoldDB" id="A0A0C2YAI1"/>
<feature type="transmembrane region" description="Helical" evidence="1">
    <location>
        <begin position="337"/>
        <end position="358"/>
    </location>
</feature>
<evidence type="ECO:0000313" key="3">
    <source>
        <dbReference type="Proteomes" id="UP000053424"/>
    </source>
</evidence>
<dbReference type="EMBL" id="KN831770">
    <property type="protein sequence ID" value="KIM46848.1"/>
    <property type="molecule type" value="Genomic_DNA"/>
</dbReference>
<evidence type="ECO:0000256" key="1">
    <source>
        <dbReference type="SAM" id="Phobius"/>
    </source>
</evidence>
<dbReference type="OrthoDB" id="2657661at2759"/>
<keyword evidence="1" id="KW-0812">Transmembrane</keyword>
<accession>A0A0C2YAI1</accession>
<reference evidence="2 3" key="1">
    <citation type="submission" date="2014-04" db="EMBL/GenBank/DDBJ databases">
        <authorList>
            <consortium name="DOE Joint Genome Institute"/>
            <person name="Kuo A."/>
            <person name="Gay G."/>
            <person name="Dore J."/>
            <person name="Kohler A."/>
            <person name="Nagy L.G."/>
            <person name="Floudas D."/>
            <person name="Copeland A."/>
            <person name="Barry K.W."/>
            <person name="Cichocki N."/>
            <person name="Veneault-Fourrey C."/>
            <person name="LaButti K."/>
            <person name="Lindquist E.A."/>
            <person name="Lipzen A."/>
            <person name="Lundell T."/>
            <person name="Morin E."/>
            <person name="Murat C."/>
            <person name="Sun H."/>
            <person name="Tunlid A."/>
            <person name="Henrissat B."/>
            <person name="Grigoriev I.V."/>
            <person name="Hibbett D.S."/>
            <person name="Martin F."/>
            <person name="Nordberg H.P."/>
            <person name="Cantor M.N."/>
            <person name="Hua S.X."/>
        </authorList>
    </citation>
    <scope>NUCLEOTIDE SEQUENCE [LARGE SCALE GENOMIC DNA]</scope>
    <source>
        <strain evidence="3">h7</strain>
    </source>
</reference>
<keyword evidence="1" id="KW-0472">Membrane</keyword>
<feature type="transmembrane region" description="Helical" evidence="1">
    <location>
        <begin position="258"/>
        <end position="278"/>
    </location>
</feature>
<reference evidence="3" key="2">
    <citation type="submission" date="2015-01" db="EMBL/GenBank/DDBJ databases">
        <title>Evolutionary Origins and Diversification of the Mycorrhizal Mutualists.</title>
        <authorList>
            <consortium name="DOE Joint Genome Institute"/>
            <consortium name="Mycorrhizal Genomics Consortium"/>
            <person name="Kohler A."/>
            <person name="Kuo A."/>
            <person name="Nagy L.G."/>
            <person name="Floudas D."/>
            <person name="Copeland A."/>
            <person name="Barry K.W."/>
            <person name="Cichocki N."/>
            <person name="Veneault-Fourrey C."/>
            <person name="LaButti K."/>
            <person name="Lindquist E.A."/>
            <person name="Lipzen A."/>
            <person name="Lundell T."/>
            <person name="Morin E."/>
            <person name="Murat C."/>
            <person name="Riley R."/>
            <person name="Ohm R."/>
            <person name="Sun H."/>
            <person name="Tunlid A."/>
            <person name="Henrissat B."/>
            <person name="Grigoriev I.V."/>
            <person name="Hibbett D.S."/>
            <person name="Martin F."/>
        </authorList>
    </citation>
    <scope>NUCLEOTIDE SEQUENCE [LARGE SCALE GENOMIC DNA]</scope>
    <source>
        <strain evidence="3">h7</strain>
    </source>
</reference>
<dbReference type="Proteomes" id="UP000053424">
    <property type="component" value="Unassembled WGS sequence"/>
</dbReference>
<keyword evidence="3" id="KW-1185">Reference proteome</keyword>
<sequence length="394" mass="45130">QHAFTDADLSDPKIHRRAEEVLTLLDEFITEHGLPLPESWDLVIDLFYNGEEILATYYYVDHRARCIFFLDDFRVANLARAQELSTVNTYQHFTSDHCTYQLIETGTKVFPSTLPLLFGSRSQVREFKSIILHHIGDCISSAYSTSPFTVEDLYKLISLSNALESAISFQLHRSTAHDALKYHTRFLNYYGEPHARLERNFSVHGDAINPRTWLIKSISVFLFFAPEVHLSMLQRMWVDGILHKSVWENAFQKMNDEWVEITFLATVILTATISFLNISNITDDKNSLPYISSCISIAATIGSIILGLLLKRQHQTKFRDTADDIERILMRWNHPSLGLETLAILYSLPYALVMWGYVFVLYHLDNRLIVGSPYLGPRASYWHVAPCSSKAAAS</sequence>
<dbReference type="HOGENOM" id="CLU_015091_2_0_1"/>
<gene>
    <name evidence="2" type="ORF">M413DRAFT_63346</name>
</gene>
<protein>
    <submittedName>
        <fullName evidence="2">Uncharacterized protein</fullName>
    </submittedName>
</protein>